<name>A0A6C0J1L2_9ZZZZ</name>
<sequence length="64" mass="7636">MKNMKKRQKNCARKGLNYFDAGLWTHDGYLRVFSLTLCSLEAGWRPEKLIFLRMVSSYEYNNIE</sequence>
<dbReference type="EMBL" id="MN740310">
    <property type="protein sequence ID" value="QHT99554.1"/>
    <property type="molecule type" value="Genomic_DNA"/>
</dbReference>
<protein>
    <submittedName>
        <fullName evidence="1">Uncharacterized protein</fullName>
    </submittedName>
</protein>
<evidence type="ECO:0000313" key="1">
    <source>
        <dbReference type="EMBL" id="QHT99554.1"/>
    </source>
</evidence>
<dbReference type="AlphaFoldDB" id="A0A6C0J1L2"/>
<accession>A0A6C0J1L2</accession>
<reference evidence="1" key="1">
    <citation type="journal article" date="2020" name="Nature">
        <title>Giant virus diversity and host interactions through global metagenomics.</title>
        <authorList>
            <person name="Schulz F."/>
            <person name="Roux S."/>
            <person name="Paez-Espino D."/>
            <person name="Jungbluth S."/>
            <person name="Walsh D.A."/>
            <person name="Denef V.J."/>
            <person name="McMahon K.D."/>
            <person name="Konstantinidis K.T."/>
            <person name="Eloe-Fadrosh E.A."/>
            <person name="Kyrpides N.C."/>
            <person name="Woyke T."/>
        </authorList>
    </citation>
    <scope>NUCLEOTIDE SEQUENCE</scope>
    <source>
        <strain evidence="1">GVMAG-M-3300025727-45</strain>
    </source>
</reference>
<organism evidence="1">
    <name type="scientific">viral metagenome</name>
    <dbReference type="NCBI Taxonomy" id="1070528"/>
    <lineage>
        <taxon>unclassified sequences</taxon>
        <taxon>metagenomes</taxon>
        <taxon>organismal metagenomes</taxon>
    </lineage>
</organism>
<proteinExistence type="predicted"/>